<gene>
    <name evidence="4" type="ORF">Z520_10544</name>
</gene>
<dbReference type="VEuPathDB" id="FungiDB:Z520_10544"/>
<dbReference type="GeneID" id="27716290"/>
<evidence type="ECO:0000313" key="5">
    <source>
        <dbReference type="Proteomes" id="UP000053411"/>
    </source>
</evidence>
<dbReference type="RefSeq" id="XP_016627761.1">
    <property type="nucleotide sequence ID" value="XM_016781036.1"/>
</dbReference>
<keyword evidence="1" id="KW-0472">Membrane</keyword>
<evidence type="ECO:0000259" key="2">
    <source>
        <dbReference type="Pfam" id="PF06985"/>
    </source>
</evidence>
<organism evidence="4 5">
    <name type="scientific">Fonsecaea multimorphosa CBS 102226</name>
    <dbReference type="NCBI Taxonomy" id="1442371"/>
    <lineage>
        <taxon>Eukaryota</taxon>
        <taxon>Fungi</taxon>
        <taxon>Dikarya</taxon>
        <taxon>Ascomycota</taxon>
        <taxon>Pezizomycotina</taxon>
        <taxon>Eurotiomycetes</taxon>
        <taxon>Chaetothyriomycetidae</taxon>
        <taxon>Chaetothyriales</taxon>
        <taxon>Herpotrichiellaceae</taxon>
        <taxon>Fonsecaea</taxon>
    </lineage>
</organism>
<dbReference type="OrthoDB" id="674604at2759"/>
<dbReference type="InterPro" id="IPR010730">
    <property type="entry name" value="HET"/>
</dbReference>
<dbReference type="Proteomes" id="UP000053411">
    <property type="component" value="Unassembled WGS sequence"/>
</dbReference>
<feature type="transmembrane region" description="Helical" evidence="1">
    <location>
        <begin position="633"/>
        <end position="658"/>
    </location>
</feature>
<sequence>MRLLHARQRKMFEFSHNYPPYAILSHTWGLNEITFESFTNCTYDRDSNSYRKIDGCCRQALDDELEYVWIDTCCIDKRNIVELSEAVNSMFRWYRQSQVCYAFLSDVSGEGLDTEEERTALCNSRWFTRGWTLQELLAPSEVVLYNRCWVPLSSKHDLADLLSDITNIPVEYLTATVPLYHASVAQRMSWAAHRETTREEDVAYCLLGIFGINMALLYGEGSSAFLRLQEEILRQTDDQSLLAWGYGLGPDSHYEKWNQDNRADWRSRPVAPRKNLEPLGMLAKHPLAFAGCGHLVRSSRIHSQFYAASLSIPPSVFPLRESTPWMSIAWLKDWLVPSYTGSPMEMTSRGLRFELPLIQYAGQHNIKGVYGLLSCRLEDDTARLIGIPLVSCGNDYARVQCYDVARIPSNPQAAYVRPIPISQKLLFLARWQICHLLRDQEIVVFEQMRLEHQRPSFAIEMDENISFDAVRVTPSNLWMYREGHVQLTREGARSWDTGSDWLESGVSLCCHFRWKGTPDARPPDKLNIIIYYLRPRKPERPPYFNVMITQNGEVESRKDFLLSGILVHISRRIRLTPKGEVYVVRLSLGEGKSELYQIYQDIGETLCDLWHLFQTNGAHSGMTVLNLWQRPNFGLLALPIALVLYSAAFLIVLLTIILGS</sequence>
<dbReference type="STRING" id="1442371.A0A0D2KAT7"/>
<dbReference type="InterPro" id="IPR058525">
    <property type="entry name" value="DUF8212"/>
</dbReference>
<dbReference type="PANTHER" id="PTHR10622:SF10">
    <property type="entry name" value="HET DOMAIN-CONTAINING PROTEIN"/>
    <property type="match status" value="1"/>
</dbReference>
<evidence type="ECO:0000256" key="1">
    <source>
        <dbReference type="SAM" id="Phobius"/>
    </source>
</evidence>
<protein>
    <submittedName>
        <fullName evidence="4">Uncharacterized protein</fullName>
    </submittedName>
</protein>
<dbReference type="PANTHER" id="PTHR10622">
    <property type="entry name" value="HET DOMAIN-CONTAINING PROTEIN"/>
    <property type="match status" value="1"/>
</dbReference>
<dbReference type="Pfam" id="PF06985">
    <property type="entry name" value="HET"/>
    <property type="match status" value="1"/>
</dbReference>
<accession>A0A0D2KAT7</accession>
<keyword evidence="1" id="KW-1133">Transmembrane helix</keyword>
<dbReference type="Pfam" id="PF26640">
    <property type="entry name" value="DUF8212"/>
    <property type="match status" value="1"/>
</dbReference>
<dbReference type="AlphaFoldDB" id="A0A0D2KAT7"/>
<proteinExistence type="predicted"/>
<name>A0A0D2KAT7_9EURO</name>
<feature type="domain" description="DUF8212" evidence="3">
    <location>
        <begin position="224"/>
        <end position="298"/>
    </location>
</feature>
<evidence type="ECO:0000313" key="4">
    <source>
        <dbReference type="EMBL" id="KIX93638.1"/>
    </source>
</evidence>
<feature type="domain" description="Heterokaryon incompatibility" evidence="2">
    <location>
        <begin position="21"/>
        <end position="109"/>
    </location>
</feature>
<reference evidence="4 5" key="1">
    <citation type="submission" date="2015-01" db="EMBL/GenBank/DDBJ databases">
        <title>The Genome Sequence of Fonsecaea multimorphosa CBS 102226.</title>
        <authorList>
            <consortium name="The Broad Institute Genomics Platform"/>
            <person name="Cuomo C."/>
            <person name="de Hoog S."/>
            <person name="Gorbushina A."/>
            <person name="Stielow B."/>
            <person name="Teixiera M."/>
            <person name="Abouelleil A."/>
            <person name="Chapman S.B."/>
            <person name="Priest M."/>
            <person name="Young S.K."/>
            <person name="Wortman J."/>
            <person name="Nusbaum C."/>
            <person name="Birren B."/>
        </authorList>
    </citation>
    <scope>NUCLEOTIDE SEQUENCE [LARGE SCALE GENOMIC DNA]</scope>
    <source>
        <strain evidence="4 5">CBS 102226</strain>
    </source>
</reference>
<evidence type="ECO:0000259" key="3">
    <source>
        <dbReference type="Pfam" id="PF26640"/>
    </source>
</evidence>
<keyword evidence="5" id="KW-1185">Reference proteome</keyword>
<dbReference type="EMBL" id="KN848092">
    <property type="protein sequence ID" value="KIX93638.1"/>
    <property type="molecule type" value="Genomic_DNA"/>
</dbReference>
<keyword evidence="1" id="KW-0812">Transmembrane</keyword>